<feature type="compositionally biased region" description="Basic and acidic residues" evidence="1">
    <location>
        <begin position="248"/>
        <end position="261"/>
    </location>
</feature>
<feature type="non-terminal residue" evidence="3">
    <location>
        <position position="1"/>
    </location>
</feature>
<name>A0AAV6ZD73_ENGPU</name>
<organism evidence="3 4">
    <name type="scientific">Engystomops pustulosus</name>
    <name type="common">Tungara frog</name>
    <name type="synonym">Physalaemus pustulosus</name>
    <dbReference type="NCBI Taxonomy" id="76066"/>
    <lineage>
        <taxon>Eukaryota</taxon>
        <taxon>Metazoa</taxon>
        <taxon>Chordata</taxon>
        <taxon>Craniata</taxon>
        <taxon>Vertebrata</taxon>
        <taxon>Euteleostomi</taxon>
        <taxon>Amphibia</taxon>
        <taxon>Batrachia</taxon>
        <taxon>Anura</taxon>
        <taxon>Neobatrachia</taxon>
        <taxon>Hyloidea</taxon>
        <taxon>Leptodactylidae</taxon>
        <taxon>Leiuperinae</taxon>
        <taxon>Engystomops</taxon>
    </lineage>
</organism>
<feature type="compositionally biased region" description="Basic and acidic residues" evidence="1">
    <location>
        <begin position="224"/>
        <end position="238"/>
    </location>
</feature>
<reference evidence="3" key="1">
    <citation type="thesis" date="2020" institute="ProQuest LLC" country="789 East Eisenhower Parkway, Ann Arbor, MI, USA">
        <title>Comparative Genomics and Chromosome Evolution.</title>
        <authorList>
            <person name="Mudd A.B."/>
        </authorList>
    </citation>
    <scope>NUCLEOTIDE SEQUENCE</scope>
    <source>
        <strain evidence="3">237g6f4</strain>
        <tissue evidence="3">Blood</tissue>
    </source>
</reference>
<evidence type="ECO:0000259" key="2">
    <source>
        <dbReference type="Pfam" id="PF15255"/>
    </source>
</evidence>
<dbReference type="InterPro" id="IPR029341">
    <property type="entry name" value="FAM21/CAPZIP"/>
</dbReference>
<proteinExistence type="predicted"/>
<feature type="domain" description="FAM21/CAPZIP" evidence="2">
    <location>
        <begin position="77"/>
        <end position="190"/>
    </location>
</feature>
<accession>A0AAV6ZD73</accession>
<dbReference type="AlphaFoldDB" id="A0AAV6ZD73"/>
<keyword evidence="4" id="KW-1185">Reference proteome</keyword>
<dbReference type="EMBL" id="WNYA01001675">
    <property type="protein sequence ID" value="KAG8545345.1"/>
    <property type="molecule type" value="Genomic_DNA"/>
</dbReference>
<gene>
    <name evidence="3" type="ORF">GDO81_021064</name>
</gene>
<protein>
    <recommendedName>
        <fullName evidence="2">FAM21/CAPZIP domain-containing protein</fullName>
    </recommendedName>
</protein>
<dbReference type="Pfam" id="PF15255">
    <property type="entry name" value="CAP-ZIP_m"/>
    <property type="match status" value="1"/>
</dbReference>
<sequence length="299" mass="32291">LQGKPSESSEESAPPPSVAKLAGLFSETLNSPRKEVPPQKPTRRKPPCSLPLPKTEATNNGDEKLSPPLSQVPKIKVKSSPLIEKLQANLAFAPASLLPGPSPKSPGLKPMASPWGTPPSTPSSPGVQPHSSNTEESPVSFEQPPEGSHLQSYTKVRTRGSLKRRPPSRRFRKSQTDMDFDIETSSATSAENGEKSDEADAALRVTEDGDTSPAGDASTSETPENQKRNQKDPDKLEEAAGETGTQETHAEKSNKEEGKPSEEDEETPNLQEKSEDPKEEQDTEKSNENKTDGDDKPEK</sequence>
<feature type="region of interest" description="Disordered" evidence="1">
    <location>
        <begin position="95"/>
        <end position="299"/>
    </location>
</feature>
<feature type="compositionally biased region" description="Low complexity" evidence="1">
    <location>
        <begin position="95"/>
        <end position="115"/>
    </location>
</feature>
<evidence type="ECO:0000313" key="3">
    <source>
        <dbReference type="EMBL" id="KAG8545345.1"/>
    </source>
</evidence>
<feature type="compositionally biased region" description="Basic and acidic residues" evidence="1">
    <location>
        <begin position="283"/>
        <end position="299"/>
    </location>
</feature>
<feature type="compositionally biased region" description="Basic residues" evidence="1">
    <location>
        <begin position="156"/>
        <end position="173"/>
    </location>
</feature>
<feature type="region of interest" description="Disordered" evidence="1">
    <location>
        <begin position="1"/>
        <end position="74"/>
    </location>
</feature>
<evidence type="ECO:0000313" key="4">
    <source>
        <dbReference type="Proteomes" id="UP000824782"/>
    </source>
</evidence>
<comment type="caution">
    <text evidence="3">The sequence shown here is derived from an EMBL/GenBank/DDBJ whole genome shotgun (WGS) entry which is preliminary data.</text>
</comment>
<evidence type="ECO:0000256" key="1">
    <source>
        <dbReference type="SAM" id="MobiDB-lite"/>
    </source>
</evidence>
<dbReference type="Proteomes" id="UP000824782">
    <property type="component" value="Unassembled WGS sequence"/>
</dbReference>